<sequence length="272" mass="31214">LLVKLFEIKTFVTASRSIMGSTISHFYFVRSVLHFIGHVRRVVFLRPTLPQVVVSELVYQTHLDRDRVHHMFRVFISLAQANGRVTPEILSESLPGWSTNPLKSYLKRAIFNGSEAVTFPELVKRVALFCPESRFSPVVSELTQEEDASFFEGAASKNERFQRKRLLMLFDLANQRRNGQISCSELGRLIRCLLKTTIPDDTPMIIPQKVITEIAQVVIISVHERNEAHCWAVCRSKQREALLAEEEAIQGSHRMVITREMFLSELSRQDFA</sequence>
<dbReference type="Proteomes" id="UP000215902">
    <property type="component" value="Unassembled WGS sequence"/>
</dbReference>
<dbReference type="InterPro" id="IPR011992">
    <property type="entry name" value="EF-hand-dom_pair"/>
</dbReference>
<proteinExistence type="predicted"/>
<dbReference type="EMBL" id="NIVC01001895">
    <property type="protein sequence ID" value="PAA62841.1"/>
    <property type="molecule type" value="Genomic_DNA"/>
</dbReference>
<accession>A0A267EMY8</accession>
<reference evidence="1 2" key="1">
    <citation type="submission" date="2017-06" db="EMBL/GenBank/DDBJ databases">
        <title>A platform for efficient transgenesis in Macrostomum lignano, a flatworm model organism for stem cell research.</title>
        <authorList>
            <person name="Berezikov E."/>
        </authorList>
    </citation>
    <scope>NUCLEOTIDE SEQUENCE [LARGE SCALE GENOMIC DNA]</scope>
    <source>
        <strain evidence="1">DV1</strain>
        <tissue evidence="1">Whole organism</tissue>
    </source>
</reference>
<feature type="non-terminal residue" evidence="1">
    <location>
        <position position="1"/>
    </location>
</feature>
<dbReference type="SUPFAM" id="SSF47473">
    <property type="entry name" value="EF-hand"/>
    <property type="match status" value="1"/>
</dbReference>
<protein>
    <recommendedName>
        <fullName evidence="3">EF-hand domain-containing protein</fullName>
    </recommendedName>
</protein>
<keyword evidence="2" id="KW-1185">Reference proteome</keyword>
<evidence type="ECO:0000313" key="2">
    <source>
        <dbReference type="Proteomes" id="UP000215902"/>
    </source>
</evidence>
<gene>
    <name evidence="1" type="ORF">BOX15_Mlig017751g2</name>
</gene>
<name>A0A267EMY8_9PLAT</name>
<comment type="caution">
    <text evidence="1">The sequence shown here is derived from an EMBL/GenBank/DDBJ whole genome shotgun (WGS) entry which is preliminary data.</text>
</comment>
<dbReference type="Gene3D" id="1.10.238.10">
    <property type="entry name" value="EF-hand"/>
    <property type="match status" value="1"/>
</dbReference>
<dbReference type="AlphaFoldDB" id="A0A267EMY8"/>
<evidence type="ECO:0000313" key="1">
    <source>
        <dbReference type="EMBL" id="PAA62841.1"/>
    </source>
</evidence>
<organism evidence="1 2">
    <name type="scientific">Macrostomum lignano</name>
    <dbReference type="NCBI Taxonomy" id="282301"/>
    <lineage>
        <taxon>Eukaryota</taxon>
        <taxon>Metazoa</taxon>
        <taxon>Spiralia</taxon>
        <taxon>Lophotrochozoa</taxon>
        <taxon>Platyhelminthes</taxon>
        <taxon>Rhabditophora</taxon>
        <taxon>Macrostomorpha</taxon>
        <taxon>Macrostomida</taxon>
        <taxon>Macrostomidae</taxon>
        <taxon>Macrostomum</taxon>
    </lineage>
</organism>
<evidence type="ECO:0008006" key="3">
    <source>
        <dbReference type="Google" id="ProtNLM"/>
    </source>
</evidence>